<name>A0AAF0FKH2_9EURY</name>
<sequence length="178" mass="20010">MVDLRDRVTEDRGLLKNIQLAIPGFRGYRKREDLRIADSLLRVQLADKIKTDVSAPLENAREAAAKALNLDVMNEIGELISKVSLAEKKVRHADQGYSGISPNYRIDQDQLEALYDYDLNMIGLVESMSQEAESILLDAETGDFMSMKKSCAQTKKNAVLFLNVFKERHNTMADLGAF</sequence>
<accession>A0AAF0FKH2</accession>
<dbReference type="RefSeq" id="WP_278098630.1">
    <property type="nucleotide sequence ID" value="NZ_CP091092.1"/>
</dbReference>
<reference evidence="1" key="1">
    <citation type="submission" date="2022-01" db="EMBL/GenBank/DDBJ databases">
        <title>Complete genome of Methanomicrobium antiquum DSM 21220.</title>
        <authorList>
            <person name="Chen S.-C."/>
            <person name="You Y.-T."/>
            <person name="Zhou Y.-Z."/>
            <person name="Lai M.-C."/>
        </authorList>
    </citation>
    <scope>NUCLEOTIDE SEQUENCE</scope>
    <source>
        <strain evidence="1">DSM 21220</strain>
    </source>
</reference>
<evidence type="ECO:0000313" key="2">
    <source>
        <dbReference type="Proteomes" id="UP001218895"/>
    </source>
</evidence>
<dbReference type="GeneID" id="79950010"/>
<dbReference type="AlphaFoldDB" id="A0AAF0FKH2"/>
<gene>
    <name evidence="1" type="ORF">L1994_06390</name>
</gene>
<organism evidence="1 2">
    <name type="scientific">Methanomicrobium antiquum</name>
    <dbReference type="NCBI Taxonomy" id="487686"/>
    <lineage>
        <taxon>Archaea</taxon>
        <taxon>Methanobacteriati</taxon>
        <taxon>Methanobacteriota</taxon>
        <taxon>Stenosarchaea group</taxon>
        <taxon>Methanomicrobia</taxon>
        <taxon>Methanomicrobiales</taxon>
        <taxon>Methanomicrobiaceae</taxon>
        <taxon>Methanomicrobium</taxon>
    </lineage>
</organism>
<dbReference type="Proteomes" id="UP001218895">
    <property type="component" value="Chromosome"/>
</dbReference>
<keyword evidence="2" id="KW-1185">Reference proteome</keyword>
<evidence type="ECO:0000313" key="1">
    <source>
        <dbReference type="EMBL" id="WFN35790.1"/>
    </source>
</evidence>
<protein>
    <submittedName>
        <fullName evidence="1">Uncharacterized protein</fullName>
    </submittedName>
</protein>
<proteinExistence type="predicted"/>
<dbReference type="KEGG" id="manq:L1994_06390"/>
<dbReference type="EMBL" id="CP091092">
    <property type="protein sequence ID" value="WFN35790.1"/>
    <property type="molecule type" value="Genomic_DNA"/>
</dbReference>